<feature type="compositionally biased region" description="Basic and acidic residues" evidence="1">
    <location>
        <begin position="79"/>
        <end position="88"/>
    </location>
</feature>
<sequence length="88" mass="9123">MTGPGPACDSADFGSFSPEGAVVEWECLLAGGSVDALAYPGGAAHRRRGGRRRIPRAVARRSAALAAAGTTARSWQRGGRPEQVRCEA</sequence>
<keyword evidence="3" id="KW-1185">Reference proteome</keyword>
<organism evidence="2 3">
    <name type="scientific">Kitasatospora cheerisanensis KCTC 2395</name>
    <dbReference type="NCBI Taxonomy" id="1348663"/>
    <lineage>
        <taxon>Bacteria</taxon>
        <taxon>Bacillati</taxon>
        <taxon>Actinomycetota</taxon>
        <taxon>Actinomycetes</taxon>
        <taxon>Kitasatosporales</taxon>
        <taxon>Streptomycetaceae</taxon>
        <taxon>Kitasatospora</taxon>
    </lineage>
</organism>
<dbReference type="HOGENOM" id="CLU_2464938_0_0_11"/>
<evidence type="ECO:0000313" key="2">
    <source>
        <dbReference type="EMBL" id="KDN81424.1"/>
    </source>
</evidence>
<accession>A0A066YNC1</accession>
<evidence type="ECO:0000313" key="3">
    <source>
        <dbReference type="Proteomes" id="UP000027178"/>
    </source>
</evidence>
<evidence type="ECO:0000256" key="1">
    <source>
        <dbReference type="SAM" id="MobiDB-lite"/>
    </source>
</evidence>
<reference evidence="2 3" key="1">
    <citation type="submission" date="2014-05" db="EMBL/GenBank/DDBJ databases">
        <title>Draft Genome Sequence of Kitasatospora cheerisanensis KCTC 2395.</title>
        <authorList>
            <person name="Nam D.H."/>
        </authorList>
    </citation>
    <scope>NUCLEOTIDE SEQUENCE [LARGE SCALE GENOMIC DNA]</scope>
    <source>
        <strain evidence="2 3">KCTC 2395</strain>
    </source>
</reference>
<dbReference type="EMBL" id="JNBY01000143">
    <property type="protein sequence ID" value="KDN81424.1"/>
    <property type="molecule type" value="Genomic_DNA"/>
</dbReference>
<comment type="caution">
    <text evidence="2">The sequence shown here is derived from an EMBL/GenBank/DDBJ whole genome shotgun (WGS) entry which is preliminary data.</text>
</comment>
<feature type="region of interest" description="Disordered" evidence="1">
    <location>
        <begin position="69"/>
        <end position="88"/>
    </location>
</feature>
<dbReference type="AlphaFoldDB" id="A0A066YNC1"/>
<gene>
    <name evidence="2" type="ORF">KCH_68080</name>
</gene>
<dbReference type="Proteomes" id="UP000027178">
    <property type="component" value="Unassembled WGS sequence"/>
</dbReference>
<proteinExistence type="predicted"/>
<protein>
    <submittedName>
        <fullName evidence="2">Uncharacterized protein</fullName>
    </submittedName>
</protein>
<name>A0A066YNC1_9ACTN</name>